<keyword evidence="8" id="KW-1185">Reference proteome</keyword>
<evidence type="ECO:0000256" key="3">
    <source>
        <dbReference type="ARBA" id="ARBA00022833"/>
    </source>
</evidence>
<proteinExistence type="predicted"/>
<protein>
    <recommendedName>
        <fullName evidence="5">C3H1-type domain-containing protein</fullName>
    </recommendedName>
</protein>
<comment type="caution">
    <text evidence="6">The sequence shown here is derived from an EMBL/GenBank/DDBJ whole genome shotgun (WGS) entry which is preliminary data.</text>
</comment>
<accession>A0ABP0KFL3</accession>
<gene>
    <name evidence="6" type="ORF">CCMP2556_LOCUS16051</name>
    <name evidence="7" type="ORF">CCMP2556_LOCUS16221</name>
</gene>
<dbReference type="SUPFAM" id="SSF51197">
    <property type="entry name" value="Clavaminate synthase-like"/>
    <property type="match status" value="1"/>
</dbReference>
<keyword evidence="3 4" id="KW-0862">Zinc</keyword>
<dbReference type="Pfam" id="PF18044">
    <property type="entry name" value="zf-CCCH_4"/>
    <property type="match status" value="1"/>
</dbReference>
<keyword evidence="1 4" id="KW-0479">Metal-binding</keyword>
<dbReference type="InterPro" id="IPR041367">
    <property type="entry name" value="Znf-CCCH_4"/>
</dbReference>
<feature type="domain" description="C3H1-type" evidence="5">
    <location>
        <begin position="266"/>
        <end position="293"/>
    </location>
</feature>
<dbReference type="InterPro" id="IPR036855">
    <property type="entry name" value="Znf_CCCH_sf"/>
</dbReference>
<evidence type="ECO:0000256" key="1">
    <source>
        <dbReference type="ARBA" id="ARBA00022723"/>
    </source>
</evidence>
<evidence type="ECO:0000313" key="7">
    <source>
        <dbReference type="EMBL" id="CAK9026078.1"/>
    </source>
</evidence>
<dbReference type="SUPFAM" id="SSF90229">
    <property type="entry name" value="CCCH zinc finger"/>
    <property type="match status" value="1"/>
</dbReference>
<sequence length="311" mass="34840">MVREDECELHGVVETGAFEADDPRRSRKGEFKRLDGLNTRLEDRDPASTFVNPAMRVHVGLPGGYKGTLTSDDVLIVPELLCGQEDLSLYHNMVEEIRHAQAEGMKDARWASWKDGCHLINKAPDCSATYRDAVAKIIAYFRISAPSMYSRFNWYASGADWKPLHHDTAAFSQRRLGKQNITVGVSLGGERELAFRHVSHGTLTYFPQPNGMAFSFGQRININWKHGINALPVEKHNQLGRISIIIWGWSELVEDDPEAGEVAKAEAFQKPCKQFQKGKCTYGERCKFTHFEAESAEAPLANGQQTATDPC</sequence>
<dbReference type="PANTHER" id="PTHR42256">
    <property type="entry name" value="OXOGLUTARATE/IRON-DEPENDENT DIOXYGENASE"/>
    <property type="match status" value="1"/>
</dbReference>
<evidence type="ECO:0000313" key="8">
    <source>
        <dbReference type="Proteomes" id="UP001642484"/>
    </source>
</evidence>
<keyword evidence="2 4" id="KW-0863">Zinc-finger</keyword>
<evidence type="ECO:0000259" key="5">
    <source>
        <dbReference type="PROSITE" id="PS50103"/>
    </source>
</evidence>
<dbReference type="PANTHER" id="PTHR42256:SF1">
    <property type="entry name" value="FE2OG DIOXYGENASE DOMAIN-CONTAINING PROTEIN"/>
    <property type="match status" value="1"/>
</dbReference>
<dbReference type="InterPro" id="IPR000571">
    <property type="entry name" value="Znf_CCCH"/>
</dbReference>
<evidence type="ECO:0000313" key="6">
    <source>
        <dbReference type="EMBL" id="CAK9025619.1"/>
    </source>
</evidence>
<feature type="zinc finger region" description="C3H1-type" evidence="4">
    <location>
        <begin position="266"/>
        <end position="293"/>
    </location>
</feature>
<dbReference type="EMBL" id="CAXAMN010008668">
    <property type="protein sequence ID" value="CAK9026078.1"/>
    <property type="molecule type" value="Genomic_DNA"/>
</dbReference>
<name>A0ABP0KFL3_9DINO</name>
<organism evidence="6 8">
    <name type="scientific">Durusdinium trenchii</name>
    <dbReference type="NCBI Taxonomy" id="1381693"/>
    <lineage>
        <taxon>Eukaryota</taxon>
        <taxon>Sar</taxon>
        <taxon>Alveolata</taxon>
        <taxon>Dinophyceae</taxon>
        <taxon>Suessiales</taxon>
        <taxon>Symbiodiniaceae</taxon>
        <taxon>Durusdinium</taxon>
    </lineage>
</organism>
<reference evidence="6 8" key="1">
    <citation type="submission" date="2024-02" db="EMBL/GenBank/DDBJ databases">
        <authorList>
            <person name="Chen Y."/>
            <person name="Shah S."/>
            <person name="Dougan E. K."/>
            <person name="Thang M."/>
            <person name="Chan C."/>
        </authorList>
    </citation>
    <scope>NUCLEOTIDE SEQUENCE [LARGE SCALE GENOMIC DNA]</scope>
</reference>
<evidence type="ECO:0000256" key="4">
    <source>
        <dbReference type="PROSITE-ProRule" id="PRU00723"/>
    </source>
</evidence>
<dbReference type="EMBL" id="CAXAMN010008557">
    <property type="protein sequence ID" value="CAK9025619.1"/>
    <property type="molecule type" value="Genomic_DNA"/>
</dbReference>
<dbReference type="PROSITE" id="PS50103">
    <property type="entry name" value="ZF_C3H1"/>
    <property type="match status" value="1"/>
</dbReference>
<dbReference type="Gene3D" id="2.60.120.590">
    <property type="entry name" value="Alpha-ketoglutarate-dependent dioxygenase AlkB-like"/>
    <property type="match status" value="1"/>
</dbReference>
<dbReference type="InterPro" id="IPR037151">
    <property type="entry name" value="AlkB-like_sf"/>
</dbReference>
<dbReference type="Proteomes" id="UP001642484">
    <property type="component" value="Unassembled WGS sequence"/>
</dbReference>
<evidence type="ECO:0000256" key="2">
    <source>
        <dbReference type="ARBA" id="ARBA00022771"/>
    </source>
</evidence>
<dbReference type="Gene3D" id="4.10.1000.10">
    <property type="entry name" value="Zinc finger, CCCH-type"/>
    <property type="match status" value="1"/>
</dbReference>